<evidence type="ECO:0000259" key="4">
    <source>
        <dbReference type="Pfam" id="PF06429"/>
    </source>
</evidence>
<feature type="domain" description="Flagellar basal-body/hook protein C-terminal" evidence="4">
    <location>
        <begin position="207"/>
        <end position="252"/>
    </location>
</feature>
<dbReference type="Proteomes" id="UP000199701">
    <property type="component" value="Unassembled WGS sequence"/>
</dbReference>
<dbReference type="AlphaFoldDB" id="A0A1I0P3E7"/>
<comment type="subcellular location">
    <subcellularLocation>
        <location evidence="2">Bacterial flagellum basal body</location>
    </subcellularLocation>
</comment>
<keyword evidence="6" id="KW-0966">Cell projection</keyword>
<evidence type="ECO:0000259" key="3">
    <source>
        <dbReference type="Pfam" id="PF00460"/>
    </source>
</evidence>
<keyword evidence="7" id="KW-1185">Reference proteome</keyword>
<dbReference type="OrthoDB" id="9800375at2"/>
<keyword evidence="6" id="KW-0969">Cilium</keyword>
<dbReference type="GO" id="GO:0009425">
    <property type="term" value="C:bacterial-type flagellum basal body"/>
    <property type="evidence" value="ECO:0007669"/>
    <property type="project" value="UniProtKB-SubCell"/>
</dbReference>
<feature type="domain" description="Flagellar hook protein FlgE/F/G-like D1" evidence="5">
    <location>
        <begin position="95"/>
        <end position="164"/>
    </location>
</feature>
<dbReference type="RefSeq" id="WP_092451905.1">
    <property type="nucleotide sequence ID" value="NZ_FOJI01000004.1"/>
</dbReference>
<evidence type="ECO:0000256" key="2">
    <source>
        <dbReference type="RuleBase" id="RU362116"/>
    </source>
</evidence>
<dbReference type="InterPro" id="IPR020013">
    <property type="entry name" value="Flagellar_FlgE/F/G"/>
</dbReference>
<comment type="similarity">
    <text evidence="1 2">Belongs to the flagella basal body rod proteins family.</text>
</comment>
<accession>A0A1I0P3E7</accession>
<evidence type="ECO:0000313" key="6">
    <source>
        <dbReference type="EMBL" id="SEW08688.1"/>
    </source>
</evidence>
<dbReference type="InterPro" id="IPR010930">
    <property type="entry name" value="Flg_bb/hook_C_dom"/>
</dbReference>
<organism evidence="6 7">
    <name type="scientific">[Clostridium] fimetarium</name>
    <dbReference type="NCBI Taxonomy" id="99656"/>
    <lineage>
        <taxon>Bacteria</taxon>
        <taxon>Bacillati</taxon>
        <taxon>Bacillota</taxon>
        <taxon>Clostridia</taxon>
        <taxon>Lachnospirales</taxon>
        <taxon>Lachnospiraceae</taxon>
    </lineage>
</organism>
<dbReference type="Pfam" id="PF00460">
    <property type="entry name" value="Flg_bb_rod"/>
    <property type="match status" value="1"/>
</dbReference>
<dbReference type="InterPro" id="IPR053967">
    <property type="entry name" value="LlgE_F_G-like_D1"/>
</dbReference>
<name>A0A1I0P3E7_9FIRM</name>
<dbReference type="Pfam" id="PF06429">
    <property type="entry name" value="Flg_bbr_C"/>
    <property type="match status" value="1"/>
</dbReference>
<dbReference type="STRING" id="99656.SAMN05421659_104123"/>
<dbReference type="Pfam" id="PF22692">
    <property type="entry name" value="LlgE_F_G_D1"/>
    <property type="match status" value="1"/>
</dbReference>
<evidence type="ECO:0000256" key="1">
    <source>
        <dbReference type="ARBA" id="ARBA00009677"/>
    </source>
</evidence>
<dbReference type="PANTHER" id="PTHR30435">
    <property type="entry name" value="FLAGELLAR PROTEIN"/>
    <property type="match status" value="1"/>
</dbReference>
<dbReference type="InterPro" id="IPR001444">
    <property type="entry name" value="Flag_bb_rod_N"/>
</dbReference>
<dbReference type="SUPFAM" id="SSF117143">
    <property type="entry name" value="Flagellar hook protein flgE"/>
    <property type="match status" value="1"/>
</dbReference>
<dbReference type="NCBIfam" id="TIGR03506">
    <property type="entry name" value="FlgEFG_subfam"/>
    <property type="match status" value="1"/>
</dbReference>
<sequence length="255" mass="27776">MVKGLYTAYTGLANQQNRLDVVTNNLANATTTGYKKEGTTAQSFDSLMAIKINDPTSANINQNIGTMSLGVKIGENYRDYSQGSFKSTSGLYDFALSGSGLFSIDFTSKTGQESIMYTRDGSFQMAQDGSLVTKDGDFVLGQDGPIVLPTNATISVDETGGIYADGQYIDKFAITDFEDNNYLEQYGENMYRAVDGATKKDATATVMQKYLEMSNVNVVSEMVQMITISRSFESSQKVMNSIDETLQKAVTLGQL</sequence>
<feature type="domain" description="Flagellar basal body rod protein N-terminal" evidence="3">
    <location>
        <begin position="5"/>
        <end position="35"/>
    </location>
</feature>
<dbReference type="PANTHER" id="PTHR30435:SF19">
    <property type="entry name" value="FLAGELLAR BASAL-BODY ROD PROTEIN FLGG"/>
    <property type="match status" value="1"/>
</dbReference>
<evidence type="ECO:0000259" key="5">
    <source>
        <dbReference type="Pfam" id="PF22692"/>
    </source>
</evidence>
<dbReference type="GO" id="GO:0071978">
    <property type="term" value="P:bacterial-type flagellum-dependent swarming motility"/>
    <property type="evidence" value="ECO:0007669"/>
    <property type="project" value="TreeGrafter"/>
</dbReference>
<reference evidence="6 7" key="1">
    <citation type="submission" date="2016-10" db="EMBL/GenBank/DDBJ databases">
        <authorList>
            <person name="de Groot N.N."/>
        </authorList>
    </citation>
    <scope>NUCLEOTIDE SEQUENCE [LARGE SCALE GENOMIC DNA]</scope>
    <source>
        <strain evidence="6 7">DSM 9179</strain>
    </source>
</reference>
<dbReference type="InterPro" id="IPR037925">
    <property type="entry name" value="FlgE/F/G-like"/>
</dbReference>
<keyword evidence="6" id="KW-0282">Flagellum</keyword>
<proteinExistence type="inferred from homology"/>
<gene>
    <name evidence="6" type="ORF">SAMN05421659_104123</name>
</gene>
<protein>
    <submittedName>
        <fullName evidence="6">Flagellar basal-body rod protein FlgG</fullName>
    </submittedName>
</protein>
<dbReference type="EMBL" id="FOJI01000004">
    <property type="protein sequence ID" value="SEW08688.1"/>
    <property type="molecule type" value="Genomic_DNA"/>
</dbReference>
<evidence type="ECO:0000313" key="7">
    <source>
        <dbReference type="Proteomes" id="UP000199701"/>
    </source>
</evidence>
<keyword evidence="2" id="KW-0975">Bacterial flagellum</keyword>